<dbReference type="EMBL" id="LAZR01043521">
    <property type="protein sequence ID" value="KKL06873.1"/>
    <property type="molecule type" value="Genomic_DNA"/>
</dbReference>
<feature type="non-terminal residue" evidence="1">
    <location>
        <position position="1"/>
    </location>
</feature>
<name>A0A0F9D458_9ZZZZ</name>
<protein>
    <submittedName>
        <fullName evidence="1">Uncharacterized protein</fullName>
    </submittedName>
</protein>
<sequence>VLEGPVQALFQAVAVALTEAAEVEAEAAVGPGRA</sequence>
<accession>A0A0F9D458</accession>
<proteinExistence type="predicted"/>
<evidence type="ECO:0000313" key="1">
    <source>
        <dbReference type="EMBL" id="KKL06873.1"/>
    </source>
</evidence>
<dbReference type="AlphaFoldDB" id="A0A0F9D458"/>
<reference evidence="1" key="1">
    <citation type="journal article" date="2015" name="Nature">
        <title>Complex archaea that bridge the gap between prokaryotes and eukaryotes.</title>
        <authorList>
            <person name="Spang A."/>
            <person name="Saw J.H."/>
            <person name="Jorgensen S.L."/>
            <person name="Zaremba-Niedzwiedzka K."/>
            <person name="Martijn J."/>
            <person name="Lind A.E."/>
            <person name="van Eijk R."/>
            <person name="Schleper C."/>
            <person name="Guy L."/>
            <person name="Ettema T.J."/>
        </authorList>
    </citation>
    <scope>NUCLEOTIDE SEQUENCE</scope>
</reference>
<comment type="caution">
    <text evidence="1">The sequence shown here is derived from an EMBL/GenBank/DDBJ whole genome shotgun (WGS) entry which is preliminary data.</text>
</comment>
<organism evidence="1">
    <name type="scientific">marine sediment metagenome</name>
    <dbReference type="NCBI Taxonomy" id="412755"/>
    <lineage>
        <taxon>unclassified sequences</taxon>
        <taxon>metagenomes</taxon>
        <taxon>ecological metagenomes</taxon>
    </lineage>
</organism>
<gene>
    <name evidence="1" type="ORF">LCGC14_2591700</name>
</gene>